<dbReference type="Pfam" id="PF04055">
    <property type="entry name" value="Radical_SAM"/>
    <property type="match status" value="1"/>
</dbReference>
<feature type="domain" description="MTTase N-terminal" evidence="13">
    <location>
        <begin position="62"/>
        <end position="180"/>
    </location>
</feature>
<evidence type="ECO:0000313" key="15">
    <source>
        <dbReference type="EMBL" id="QSO45424.1"/>
    </source>
</evidence>
<sequence>MENLIDQLRQGKLEGKLQGKLQPGAGLTFGTHRPNPVERVVFDASTLTQNYQMGTKASGVPYRYIIKTYGCQMNEHDTETMAGLLEAMGYKPATTDEEADFILFNTCAVRENAEDKVFGEVGRLRPLKYRNPELLIGLCGCMAQEEGVQKLVLDKFPWVDVVFGTHNIHRLPELVFRARESQDTVLEVWDAAAQTVEAVPRSRKESTRAWINIQYGCNKFCTYCIVPYTRGSERSRLPEDVLQEISALVADGVREVTLLGQNVNDYGVDLGTVTFAGLLRQVSEIKGLKRIRFTTSNPWNFTDELIDAIAECDKVVPHIHLPVQSGNNRVLKRMNRTHTREFYLELVKKIRSKIPGVSLTTDIIVGFPGETEEEFLDTVSLVEEVRYDNAYTFIYSPREHTPAATFADDVTAETKKQRLLRLNDVQYAISLEHNQKLMGEELVVLVEGQSKTNANVLAGRSDTNKLVLFEGPVSLTGRLVRVRVKEPKTWTLYGDIVEVPDEGFANGGFTQEAMA</sequence>
<dbReference type="SFLD" id="SFLDS00029">
    <property type="entry name" value="Radical_SAM"/>
    <property type="match status" value="1"/>
</dbReference>
<gene>
    <name evidence="11 15" type="primary">miaB</name>
    <name evidence="15" type="ORF">JZ786_12565</name>
</gene>
<feature type="binding site" evidence="11">
    <location>
        <position position="71"/>
    </location>
    <ligand>
        <name>[4Fe-4S] cluster</name>
        <dbReference type="ChEBI" id="CHEBI:49883"/>
        <label>1</label>
    </ligand>
</feature>
<dbReference type="InterPro" id="IPR005839">
    <property type="entry name" value="Methylthiotransferase"/>
</dbReference>
<dbReference type="NCBIfam" id="TIGR00089">
    <property type="entry name" value="MiaB/RimO family radical SAM methylthiotransferase"/>
    <property type="match status" value="1"/>
</dbReference>
<evidence type="ECO:0000259" key="14">
    <source>
        <dbReference type="PROSITE" id="PS51918"/>
    </source>
</evidence>
<evidence type="ECO:0000256" key="6">
    <source>
        <dbReference type="ARBA" id="ARBA00022694"/>
    </source>
</evidence>
<dbReference type="FunFam" id="3.40.50.12160:FF:000006">
    <property type="entry name" value="tRNA-2-methylthio-N(6)-dimethylallyladenosine synthase"/>
    <property type="match status" value="1"/>
</dbReference>
<comment type="subcellular location">
    <subcellularLocation>
        <location evidence="11">Cytoplasm</location>
    </subcellularLocation>
</comment>
<feature type="domain" description="Radical SAM core" evidence="14">
    <location>
        <begin position="203"/>
        <end position="432"/>
    </location>
</feature>
<dbReference type="GO" id="GO:0005829">
    <property type="term" value="C:cytosol"/>
    <property type="evidence" value="ECO:0007669"/>
    <property type="project" value="TreeGrafter"/>
</dbReference>
<comment type="cofactor">
    <cofactor evidence="11">
        <name>[4Fe-4S] cluster</name>
        <dbReference type="ChEBI" id="CHEBI:49883"/>
    </cofactor>
    <text evidence="11">Binds 2 [4Fe-4S] clusters. One cluster is coordinated with 3 cysteines and an exchangeable S-adenosyl-L-methionine.</text>
</comment>
<feature type="domain" description="TRAM" evidence="12">
    <location>
        <begin position="435"/>
        <end position="498"/>
    </location>
</feature>
<keyword evidence="9 11" id="KW-0411">Iron-sulfur</keyword>
<feature type="binding site" evidence="11">
    <location>
        <position position="217"/>
    </location>
    <ligand>
        <name>[4Fe-4S] cluster</name>
        <dbReference type="ChEBI" id="CHEBI:49883"/>
        <label>2</label>
        <note>4Fe-4S-S-AdoMet</note>
    </ligand>
</feature>
<feature type="binding site" evidence="11">
    <location>
        <position position="141"/>
    </location>
    <ligand>
        <name>[4Fe-4S] cluster</name>
        <dbReference type="ChEBI" id="CHEBI:49883"/>
        <label>1</label>
    </ligand>
</feature>
<accession>A0A9X7Z3Y3</accession>
<evidence type="ECO:0000256" key="8">
    <source>
        <dbReference type="ARBA" id="ARBA00023004"/>
    </source>
</evidence>
<organism evidence="15 16">
    <name type="scientific">Alicyclobacillus mengziensis</name>
    <dbReference type="NCBI Taxonomy" id="2931921"/>
    <lineage>
        <taxon>Bacteria</taxon>
        <taxon>Bacillati</taxon>
        <taxon>Bacillota</taxon>
        <taxon>Bacilli</taxon>
        <taxon>Bacillales</taxon>
        <taxon>Alicyclobacillaceae</taxon>
        <taxon>Alicyclobacillus</taxon>
    </lineage>
</organism>
<keyword evidence="8 11" id="KW-0408">Iron</keyword>
<dbReference type="Proteomes" id="UP000663505">
    <property type="component" value="Chromosome"/>
</dbReference>
<keyword evidence="16" id="KW-1185">Reference proteome</keyword>
<dbReference type="InterPro" id="IPR006463">
    <property type="entry name" value="MiaB_methiolase"/>
</dbReference>
<comment type="function">
    <text evidence="1 11">Catalyzes the methylthiolation of N6-(dimethylallyl)adenosine (i(6)A), leading to the formation of 2-methylthio-N6-(dimethylallyl)adenosine (ms(2)i(6)A) at position 37 in tRNAs that read codons beginning with uridine.</text>
</comment>
<dbReference type="InterPro" id="IPR013848">
    <property type="entry name" value="Methylthiotransferase_N"/>
</dbReference>
<dbReference type="InterPro" id="IPR020612">
    <property type="entry name" value="Methylthiotransferase_CS"/>
</dbReference>
<dbReference type="HAMAP" id="MF_01864">
    <property type="entry name" value="tRNA_metthiotr_MiaB"/>
    <property type="match status" value="1"/>
</dbReference>
<dbReference type="KEGG" id="afx:JZ786_12565"/>
<evidence type="ECO:0000256" key="5">
    <source>
        <dbReference type="ARBA" id="ARBA00022691"/>
    </source>
</evidence>
<evidence type="ECO:0000259" key="13">
    <source>
        <dbReference type="PROSITE" id="PS51449"/>
    </source>
</evidence>
<dbReference type="SFLD" id="SFLDG01061">
    <property type="entry name" value="methylthiotransferase"/>
    <property type="match status" value="1"/>
</dbReference>
<evidence type="ECO:0000256" key="11">
    <source>
        <dbReference type="HAMAP-Rule" id="MF_01864"/>
    </source>
</evidence>
<dbReference type="InterPro" id="IPR023404">
    <property type="entry name" value="rSAM_horseshoe"/>
</dbReference>
<dbReference type="Pfam" id="PF00919">
    <property type="entry name" value="UPF0004"/>
    <property type="match status" value="1"/>
</dbReference>
<keyword evidence="2 11" id="KW-0004">4Fe-4S</keyword>
<dbReference type="GO" id="GO:0035597">
    <property type="term" value="F:tRNA-2-methylthio-N(6)-dimethylallyladenosine(37) synthase activity"/>
    <property type="evidence" value="ECO:0007669"/>
    <property type="project" value="UniProtKB-EC"/>
</dbReference>
<dbReference type="InterPro" id="IPR058240">
    <property type="entry name" value="rSAM_sf"/>
</dbReference>
<evidence type="ECO:0000256" key="1">
    <source>
        <dbReference type="ARBA" id="ARBA00003234"/>
    </source>
</evidence>
<proteinExistence type="inferred from homology"/>
<dbReference type="PANTHER" id="PTHR43020">
    <property type="entry name" value="CDK5 REGULATORY SUBUNIT-ASSOCIATED PROTEIN 1"/>
    <property type="match status" value="1"/>
</dbReference>
<dbReference type="SFLD" id="SFLDF00273">
    <property type="entry name" value="(dimethylallyl)adenosine_tRNA"/>
    <property type="match status" value="1"/>
</dbReference>
<dbReference type="PROSITE" id="PS51449">
    <property type="entry name" value="MTTASE_N"/>
    <property type="match status" value="1"/>
</dbReference>
<dbReference type="NCBIfam" id="TIGR01574">
    <property type="entry name" value="miaB-methiolase"/>
    <property type="match status" value="1"/>
</dbReference>
<dbReference type="PANTHER" id="PTHR43020:SF2">
    <property type="entry name" value="MITOCHONDRIAL TRNA METHYLTHIOTRANSFERASE CDK5RAP1"/>
    <property type="match status" value="1"/>
</dbReference>
<protein>
    <recommendedName>
        <fullName evidence="10 11">tRNA-2-methylthio-N(6)-dimethylallyladenosine synthase</fullName>
        <ecNumber evidence="10 11">2.8.4.3</ecNumber>
    </recommendedName>
    <alternativeName>
        <fullName evidence="11">(Dimethylallyl)adenosine tRNA methylthiotransferase MiaB</fullName>
    </alternativeName>
    <alternativeName>
        <fullName evidence="11">tRNA-i(6)A37 methylthiotransferase</fullName>
    </alternativeName>
</protein>
<evidence type="ECO:0000256" key="7">
    <source>
        <dbReference type="ARBA" id="ARBA00022723"/>
    </source>
</evidence>
<feature type="binding site" evidence="11">
    <location>
        <position position="107"/>
    </location>
    <ligand>
        <name>[4Fe-4S] cluster</name>
        <dbReference type="ChEBI" id="CHEBI:49883"/>
        <label>1</label>
    </ligand>
</feature>
<evidence type="ECO:0000256" key="4">
    <source>
        <dbReference type="ARBA" id="ARBA00022679"/>
    </source>
</evidence>
<dbReference type="EC" id="2.8.4.3" evidence="10 11"/>
<dbReference type="PROSITE" id="PS01278">
    <property type="entry name" value="MTTASE_RADICAL"/>
    <property type="match status" value="1"/>
</dbReference>
<keyword evidence="4 11" id="KW-0808">Transferase</keyword>
<dbReference type="GO" id="GO:0051539">
    <property type="term" value="F:4 iron, 4 sulfur cluster binding"/>
    <property type="evidence" value="ECO:0007669"/>
    <property type="project" value="UniProtKB-UniRule"/>
</dbReference>
<feature type="binding site" evidence="11">
    <location>
        <position position="221"/>
    </location>
    <ligand>
        <name>[4Fe-4S] cluster</name>
        <dbReference type="ChEBI" id="CHEBI:49883"/>
        <label>2</label>
        <note>4Fe-4S-S-AdoMet</note>
    </ligand>
</feature>
<dbReference type="Gene3D" id="3.40.50.12160">
    <property type="entry name" value="Methylthiotransferase, N-terminal domain"/>
    <property type="match status" value="1"/>
</dbReference>
<keyword evidence="5 11" id="KW-0949">S-adenosyl-L-methionine</keyword>
<evidence type="ECO:0000256" key="9">
    <source>
        <dbReference type="ARBA" id="ARBA00023014"/>
    </source>
</evidence>
<evidence type="ECO:0000313" key="16">
    <source>
        <dbReference type="Proteomes" id="UP000663505"/>
    </source>
</evidence>
<name>A0A9X7Z3Y3_9BACL</name>
<dbReference type="Pfam" id="PF01938">
    <property type="entry name" value="TRAM"/>
    <property type="match status" value="1"/>
</dbReference>
<dbReference type="PROSITE" id="PS51918">
    <property type="entry name" value="RADICAL_SAM"/>
    <property type="match status" value="1"/>
</dbReference>
<dbReference type="InterPro" id="IPR002792">
    <property type="entry name" value="TRAM_dom"/>
</dbReference>
<dbReference type="InterPro" id="IPR006638">
    <property type="entry name" value="Elp3/MiaA/NifB-like_rSAM"/>
</dbReference>
<dbReference type="SFLD" id="SFLDG01082">
    <property type="entry name" value="B12-binding_domain_containing"/>
    <property type="match status" value="1"/>
</dbReference>
<comment type="similarity">
    <text evidence="11">Belongs to the methylthiotransferase family. MiaB subfamily.</text>
</comment>
<dbReference type="PROSITE" id="PS50926">
    <property type="entry name" value="TRAM"/>
    <property type="match status" value="1"/>
</dbReference>
<dbReference type="AlphaFoldDB" id="A0A9X7Z3Y3"/>
<feature type="binding site" evidence="11">
    <location>
        <position position="224"/>
    </location>
    <ligand>
        <name>[4Fe-4S] cluster</name>
        <dbReference type="ChEBI" id="CHEBI:49883"/>
        <label>2</label>
        <note>4Fe-4S-S-AdoMet</note>
    </ligand>
</feature>
<dbReference type="InterPro" id="IPR038135">
    <property type="entry name" value="Methylthiotransferase_N_sf"/>
</dbReference>
<dbReference type="SUPFAM" id="SSF102114">
    <property type="entry name" value="Radical SAM enzymes"/>
    <property type="match status" value="1"/>
</dbReference>
<dbReference type="RefSeq" id="WP_206654792.1">
    <property type="nucleotide sequence ID" value="NZ_CP071182.1"/>
</dbReference>
<dbReference type="Gene3D" id="3.80.30.20">
    <property type="entry name" value="tm_1862 like domain"/>
    <property type="match status" value="1"/>
</dbReference>
<reference evidence="15 16" key="1">
    <citation type="submission" date="2021-02" db="EMBL/GenBank/DDBJ databases">
        <title>Alicyclobacillus curvatus sp. nov. and Alicyclobacillus mengziensis sp. nov., two acidophilic bacteria isolated from acid mine drainage.</title>
        <authorList>
            <person name="Huang Y."/>
        </authorList>
    </citation>
    <scope>NUCLEOTIDE SEQUENCE [LARGE SCALE GENOMIC DNA]</scope>
    <source>
        <strain evidence="15 16">S30H14</strain>
    </source>
</reference>
<dbReference type="GO" id="GO:0046872">
    <property type="term" value="F:metal ion binding"/>
    <property type="evidence" value="ECO:0007669"/>
    <property type="project" value="UniProtKB-KW"/>
</dbReference>
<comment type="subunit">
    <text evidence="11">Monomer.</text>
</comment>
<evidence type="ECO:0000256" key="10">
    <source>
        <dbReference type="ARBA" id="ARBA00033765"/>
    </source>
</evidence>
<keyword evidence="6 11" id="KW-0819">tRNA processing</keyword>
<evidence type="ECO:0000256" key="2">
    <source>
        <dbReference type="ARBA" id="ARBA00022485"/>
    </source>
</evidence>
<comment type="catalytic activity">
    <reaction evidence="11">
        <text>N(6)-dimethylallyladenosine(37) in tRNA + (sulfur carrier)-SH + AH2 + 2 S-adenosyl-L-methionine = 2-methylsulfanyl-N(6)-dimethylallyladenosine(37) in tRNA + (sulfur carrier)-H + 5'-deoxyadenosine + L-methionine + A + S-adenosyl-L-homocysteine + 2 H(+)</text>
        <dbReference type="Rhea" id="RHEA:37067"/>
        <dbReference type="Rhea" id="RHEA-COMP:10375"/>
        <dbReference type="Rhea" id="RHEA-COMP:10376"/>
        <dbReference type="Rhea" id="RHEA-COMP:14737"/>
        <dbReference type="Rhea" id="RHEA-COMP:14739"/>
        <dbReference type="ChEBI" id="CHEBI:13193"/>
        <dbReference type="ChEBI" id="CHEBI:15378"/>
        <dbReference type="ChEBI" id="CHEBI:17319"/>
        <dbReference type="ChEBI" id="CHEBI:17499"/>
        <dbReference type="ChEBI" id="CHEBI:29917"/>
        <dbReference type="ChEBI" id="CHEBI:57844"/>
        <dbReference type="ChEBI" id="CHEBI:57856"/>
        <dbReference type="ChEBI" id="CHEBI:59789"/>
        <dbReference type="ChEBI" id="CHEBI:64428"/>
        <dbReference type="ChEBI" id="CHEBI:74415"/>
        <dbReference type="ChEBI" id="CHEBI:74417"/>
        <dbReference type="EC" id="2.8.4.3"/>
    </reaction>
</comment>
<keyword evidence="3 11" id="KW-0963">Cytoplasm</keyword>
<evidence type="ECO:0000259" key="12">
    <source>
        <dbReference type="PROSITE" id="PS50926"/>
    </source>
</evidence>
<evidence type="ECO:0000256" key="3">
    <source>
        <dbReference type="ARBA" id="ARBA00022490"/>
    </source>
</evidence>
<dbReference type="CDD" id="cd01335">
    <property type="entry name" value="Radical_SAM"/>
    <property type="match status" value="1"/>
</dbReference>
<dbReference type="FunFam" id="3.80.30.20:FF:000001">
    <property type="entry name" value="tRNA-2-methylthio-N(6)-dimethylallyladenosine synthase 2"/>
    <property type="match status" value="1"/>
</dbReference>
<dbReference type="SMART" id="SM00729">
    <property type="entry name" value="Elp3"/>
    <property type="match status" value="1"/>
</dbReference>
<keyword evidence="7 11" id="KW-0479">Metal-binding</keyword>
<dbReference type="EMBL" id="CP071182">
    <property type="protein sequence ID" value="QSO45424.1"/>
    <property type="molecule type" value="Genomic_DNA"/>
</dbReference>
<dbReference type="InterPro" id="IPR007197">
    <property type="entry name" value="rSAM"/>
</dbReference>